<sequence>MDPPSENGFMTDVYSSPVSNHPQTEQRGWDVQVGDDVVSGLHKSSKKKSQSKKQKEVKKSKKNTVEDDAEIALWSPAKRQSWEARKTNPNAFYYRHVDPGVVKRTGAWDENEKEMFMKAIKLHPPTQGKWGLFAMNIPGRVGYQCRNFYHRLLESGELREDMIPGEFILAKTRNTSGKKKKESKKKNTHKVESSSEQEEEVKLDSDSPSQEKAAETEEEEAKEVVIDIPPPPKEEPKFNIRSLKLFSTRVLQEDERLKKEAEEAAQQAISAFKQEEPEVPKKVEEKQEEIIEEKPDEEDDDVAIGVVEDKEASNAEIVQAAAESVERAMPPVLKWHPRMEAPWRVLGDVKEVIKFPSEHKVEEEQSEYQCSKIMRLNTTCPLNLLLLSFPAPKNMKNAYIKAVNKRLAENTERKPFNKALHAYFAAKDAAIKNPHEKDHICQKFVQQFLDNEI</sequence>
<evidence type="ECO:0000256" key="1">
    <source>
        <dbReference type="SAM" id="MobiDB-lite"/>
    </source>
</evidence>
<dbReference type="Pfam" id="PF00249">
    <property type="entry name" value="Myb_DNA-binding"/>
    <property type="match status" value="1"/>
</dbReference>
<feature type="compositionally biased region" description="Basic residues" evidence="1">
    <location>
        <begin position="176"/>
        <end position="188"/>
    </location>
</feature>
<feature type="region of interest" description="Disordered" evidence="1">
    <location>
        <begin position="174"/>
        <end position="233"/>
    </location>
</feature>
<dbReference type="RefSeq" id="XP_001327248.1">
    <property type="nucleotide sequence ID" value="XM_001327213.1"/>
</dbReference>
<reference evidence="4" key="2">
    <citation type="journal article" date="2007" name="Science">
        <title>Draft genome sequence of the sexually transmitted pathogen Trichomonas vaginalis.</title>
        <authorList>
            <person name="Carlton J.M."/>
            <person name="Hirt R.P."/>
            <person name="Silva J.C."/>
            <person name="Delcher A.L."/>
            <person name="Schatz M."/>
            <person name="Zhao Q."/>
            <person name="Wortman J.R."/>
            <person name="Bidwell S.L."/>
            <person name="Alsmark U.C.M."/>
            <person name="Besteiro S."/>
            <person name="Sicheritz-Ponten T."/>
            <person name="Noel C.J."/>
            <person name="Dacks J.B."/>
            <person name="Foster P.G."/>
            <person name="Simillion C."/>
            <person name="Van de Peer Y."/>
            <person name="Miranda-Saavedra D."/>
            <person name="Barton G.J."/>
            <person name="Westrop G.D."/>
            <person name="Mueller S."/>
            <person name="Dessi D."/>
            <person name="Fiori P.L."/>
            <person name="Ren Q."/>
            <person name="Paulsen I."/>
            <person name="Zhang H."/>
            <person name="Bastida-Corcuera F.D."/>
            <person name="Simoes-Barbosa A."/>
            <person name="Brown M.T."/>
            <person name="Hayes R.D."/>
            <person name="Mukherjee M."/>
            <person name="Okumura C.Y."/>
            <person name="Schneider R."/>
            <person name="Smith A.J."/>
            <person name="Vanacova S."/>
            <person name="Villalvazo M."/>
            <person name="Haas B.J."/>
            <person name="Pertea M."/>
            <person name="Feldblyum T.V."/>
            <person name="Utterback T.R."/>
            <person name="Shu C.L."/>
            <person name="Osoegawa K."/>
            <person name="de Jong P.J."/>
            <person name="Hrdy I."/>
            <person name="Horvathova L."/>
            <person name="Zubacova Z."/>
            <person name="Dolezal P."/>
            <person name="Malik S.B."/>
            <person name="Logsdon J.M. Jr."/>
            <person name="Henze K."/>
            <person name="Gupta A."/>
            <person name="Wang C.C."/>
            <person name="Dunne R.L."/>
            <person name="Upcroft J.A."/>
            <person name="Upcroft P."/>
            <person name="White O."/>
            <person name="Salzberg S.L."/>
            <person name="Tang P."/>
            <person name="Chiu C.-H."/>
            <person name="Lee Y.-S."/>
            <person name="Embley T.M."/>
            <person name="Coombs G.H."/>
            <person name="Mottram J.C."/>
            <person name="Tachezy J."/>
            <person name="Fraser-Liggett C.M."/>
            <person name="Johnson P.J."/>
        </authorList>
    </citation>
    <scope>NUCLEOTIDE SEQUENCE [LARGE SCALE GENOMIC DNA]</scope>
    <source>
        <strain evidence="4">G3</strain>
    </source>
</reference>
<dbReference type="VEuPathDB" id="TrichDB:TVAGG3_0184860"/>
<reference evidence="4" key="1">
    <citation type="submission" date="2006-10" db="EMBL/GenBank/DDBJ databases">
        <authorList>
            <person name="Amadeo P."/>
            <person name="Zhao Q."/>
            <person name="Wortman J."/>
            <person name="Fraser-Liggett C."/>
            <person name="Carlton J."/>
        </authorList>
    </citation>
    <scope>NUCLEOTIDE SEQUENCE</scope>
    <source>
        <strain evidence="4">G3</strain>
    </source>
</reference>
<dbReference type="Gene3D" id="1.10.10.60">
    <property type="entry name" value="Homeodomain-like"/>
    <property type="match status" value="1"/>
</dbReference>
<dbReference type="GO" id="GO:0005730">
    <property type="term" value="C:nucleolus"/>
    <property type="evidence" value="ECO:0000318"/>
    <property type="project" value="GO_Central"/>
</dbReference>
<dbReference type="KEGG" id="tva:4773025"/>
<feature type="region of interest" description="Disordered" evidence="1">
    <location>
        <begin position="1"/>
        <end position="66"/>
    </location>
</feature>
<evidence type="ECO:0000259" key="3">
    <source>
        <dbReference type="PROSITE" id="PS51294"/>
    </source>
</evidence>
<evidence type="ECO:0000313" key="4">
    <source>
        <dbReference type="EMBL" id="EAY15025.1"/>
    </source>
</evidence>
<name>A2DWZ8_TRIV3</name>
<feature type="domain" description="Myb-like" evidence="2">
    <location>
        <begin position="104"/>
        <end position="153"/>
    </location>
</feature>
<dbReference type="InterPro" id="IPR017930">
    <property type="entry name" value="Myb_dom"/>
</dbReference>
<dbReference type="CDD" id="cd00167">
    <property type="entry name" value="SANT"/>
    <property type="match status" value="1"/>
</dbReference>
<keyword evidence="5" id="KW-1185">Reference proteome</keyword>
<dbReference type="SUPFAM" id="SSF46689">
    <property type="entry name" value="Homeodomain-like"/>
    <property type="match status" value="1"/>
</dbReference>
<feature type="domain" description="HTH myb-type" evidence="3">
    <location>
        <begin position="100"/>
        <end position="157"/>
    </location>
</feature>
<dbReference type="SMART" id="SM00717">
    <property type="entry name" value="SANT"/>
    <property type="match status" value="1"/>
</dbReference>
<feature type="compositionally biased region" description="Basic residues" evidence="1">
    <location>
        <begin position="43"/>
        <end position="62"/>
    </location>
</feature>
<dbReference type="OrthoDB" id="10258692at2759"/>
<dbReference type="EMBL" id="DS113261">
    <property type="protein sequence ID" value="EAY15025.1"/>
    <property type="molecule type" value="Genomic_DNA"/>
</dbReference>
<dbReference type="InterPro" id="IPR001005">
    <property type="entry name" value="SANT/Myb"/>
</dbReference>
<dbReference type="VEuPathDB" id="TrichDB:TVAG_019250"/>
<feature type="compositionally biased region" description="Polar residues" evidence="1">
    <location>
        <begin position="13"/>
        <end position="26"/>
    </location>
</feature>
<dbReference type="InParanoid" id="A2DWZ8"/>
<proteinExistence type="predicted"/>
<gene>
    <name evidence="4" type="ORF">TVAG_019250</name>
</gene>
<dbReference type="Proteomes" id="UP000001542">
    <property type="component" value="Unassembled WGS sequence"/>
</dbReference>
<dbReference type="PROSITE" id="PS50090">
    <property type="entry name" value="MYB_LIKE"/>
    <property type="match status" value="1"/>
</dbReference>
<dbReference type="AlphaFoldDB" id="A2DWZ8"/>
<evidence type="ECO:0000313" key="5">
    <source>
        <dbReference type="Proteomes" id="UP000001542"/>
    </source>
</evidence>
<dbReference type="PROSITE" id="PS51294">
    <property type="entry name" value="HTH_MYB"/>
    <property type="match status" value="1"/>
</dbReference>
<dbReference type="InterPro" id="IPR009057">
    <property type="entry name" value="Homeodomain-like_sf"/>
</dbReference>
<accession>A2DWZ8</accession>
<organism evidence="4 5">
    <name type="scientific">Trichomonas vaginalis (strain ATCC PRA-98 / G3)</name>
    <dbReference type="NCBI Taxonomy" id="412133"/>
    <lineage>
        <taxon>Eukaryota</taxon>
        <taxon>Metamonada</taxon>
        <taxon>Parabasalia</taxon>
        <taxon>Trichomonadida</taxon>
        <taxon>Trichomonadidae</taxon>
        <taxon>Trichomonas</taxon>
    </lineage>
</organism>
<protein>
    <submittedName>
        <fullName evidence="4">Uncharacterized protein</fullName>
    </submittedName>
</protein>
<evidence type="ECO:0000259" key="2">
    <source>
        <dbReference type="PROSITE" id="PS50090"/>
    </source>
</evidence>
<dbReference type="eggNOG" id="ENOG502SERW">
    <property type="taxonomic scope" value="Eukaryota"/>
</dbReference>